<accession>A0ABX7STH6</accession>
<name>A0ABX7STH6_9FLAO</name>
<organism evidence="1 2">
    <name type="scientific">Polaribacter batillariae</name>
    <dbReference type="NCBI Taxonomy" id="2808900"/>
    <lineage>
        <taxon>Bacteria</taxon>
        <taxon>Pseudomonadati</taxon>
        <taxon>Bacteroidota</taxon>
        <taxon>Flavobacteriia</taxon>
        <taxon>Flavobacteriales</taxon>
        <taxon>Flavobacteriaceae</taxon>
    </lineage>
</organism>
<proteinExistence type="predicted"/>
<dbReference type="RefSeq" id="WP_207970447.1">
    <property type="nucleotide sequence ID" value="NZ_CP071795.1"/>
</dbReference>
<reference evidence="1 2" key="1">
    <citation type="submission" date="2021-03" db="EMBL/GenBank/DDBJ databases">
        <title>Complete genome of Polaribacter_sp.G4M1.</title>
        <authorList>
            <person name="Jeong S.W."/>
            <person name="Bae J.W."/>
        </authorList>
    </citation>
    <scope>NUCLEOTIDE SEQUENCE [LARGE SCALE GENOMIC DNA]</scope>
    <source>
        <strain evidence="1 2">G4M1</strain>
    </source>
</reference>
<dbReference type="Pfam" id="PF07751">
    <property type="entry name" value="Abi_2"/>
    <property type="match status" value="1"/>
</dbReference>
<dbReference type="Proteomes" id="UP000663935">
    <property type="component" value="Chromosome"/>
</dbReference>
<sequence length="310" mass="36895">MPRIPYQKPSLTYSEQLQQLKDRGLIIENEIKALHLLENLSYYRLSAYWYPMLETPKNAHRFKIDSSFNKAFKLYCFDREFRKLISLEIEKIEVSIRAKMIYILSHSNGPFWYSNANLFINSEKLSITLKKLRSEKNRSDEEFIKAFNKNYSNTLPPSWMILEISSLGTLSSLYKNLKPKRAKRNVANYYGLDVSTFESWLHTLTYVRNICAHHSRLWNKRMSIQPQIPLTPSNKFINIHQLPNPNQSGKTWRINDRSYFILTMILYLSNTIHPKHKFKEKLNTLFIKYPFVDKKALGFPENWQDEPIWV</sequence>
<gene>
    <name evidence="1" type="ORF">JL193_08755</name>
</gene>
<protein>
    <submittedName>
        <fullName evidence="1">Abi family protein</fullName>
    </submittedName>
</protein>
<dbReference type="EMBL" id="CP071795">
    <property type="protein sequence ID" value="QTD36256.1"/>
    <property type="molecule type" value="Genomic_DNA"/>
</dbReference>
<evidence type="ECO:0000313" key="1">
    <source>
        <dbReference type="EMBL" id="QTD36256.1"/>
    </source>
</evidence>
<dbReference type="InterPro" id="IPR011664">
    <property type="entry name" value="Abi_system_AbiD/AbiF-like"/>
</dbReference>
<evidence type="ECO:0000313" key="2">
    <source>
        <dbReference type="Proteomes" id="UP000663935"/>
    </source>
</evidence>
<keyword evidence="2" id="KW-1185">Reference proteome</keyword>